<reference evidence="2 3" key="1">
    <citation type="submission" date="2018-02" db="EMBL/GenBank/DDBJ databases">
        <title>Genome sequencing of Solimonas sp. HR-BB.</title>
        <authorList>
            <person name="Lee Y."/>
            <person name="Jeon C.O."/>
        </authorList>
    </citation>
    <scope>NUCLEOTIDE SEQUENCE [LARGE SCALE GENOMIC DNA]</scope>
    <source>
        <strain evidence="2 3">HR-BB</strain>
    </source>
</reference>
<feature type="region of interest" description="Disordered" evidence="1">
    <location>
        <begin position="1"/>
        <end position="23"/>
    </location>
</feature>
<dbReference type="Proteomes" id="UP000238220">
    <property type="component" value="Unassembled WGS sequence"/>
</dbReference>
<evidence type="ECO:0000313" key="2">
    <source>
        <dbReference type="EMBL" id="PPE72719.1"/>
    </source>
</evidence>
<organism evidence="2 3">
    <name type="scientific">Solimonas fluminis</name>
    <dbReference type="NCBI Taxonomy" id="2086571"/>
    <lineage>
        <taxon>Bacteria</taxon>
        <taxon>Pseudomonadati</taxon>
        <taxon>Pseudomonadota</taxon>
        <taxon>Gammaproteobacteria</taxon>
        <taxon>Nevskiales</taxon>
        <taxon>Nevskiaceae</taxon>
        <taxon>Solimonas</taxon>
    </lineage>
</organism>
<gene>
    <name evidence="2" type="ORF">C3942_16860</name>
</gene>
<protein>
    <submittedName>
        <fullName evidence="2">Uncharacterized protein</fullName>
    </submittedName>
</protein>
<dbReference type="OrthoDB" id="5816585at2"/>
<accession>A0A2S5TCJ2</accession>
<keyword evidence="3" id="KW-1185">Reference proteome</keyword>
<feature type="region of interest" description="Disordered" evidence="1">
    <location>
        <begin position="36"/>
        <end position="57"/>
    </location>
</feature>
<feature type="compositionally biased region" description="Pro residues" evidence="1">
    <location>
        <begin position="7"/>
        <end position="16"/>
    </location>
</feature>
<name>A0A2S5TCJ2_9GAMM</name>
<sequence>MSTESQTPPPAAPTPTLPFSNTDALDLLEREAAGMLAADGDASSSQPGTAQPAAPDFDNEAQMLVSFGLDMIALAVGQGTRVQISYDTKTKADGAKALAPVLAKHNGAMPAWLRPYQQEFRFGMWFAGVAFQTYLQVQAAKAQPPPSTPAADGGA</sequence>
<comment type="caution">
    <text evidence="2">The sequence shown here is derived from an EMBL/GenBank/DDBJ whole genome shotgun (WGS) entry which is preliminary data.</text>
</comment>
<evidence type="ECO:0000313" key="3">
    <source>
        <dbReference type="Proteomes" id="UP000238220"/>
    </source>
</evidence>
<dbReference type="EMBL" id="PSNW01000010">
    <property type="protein sequence ID" value="PPE72719.1"/>
    <property type="molecule type" value="Genomic_DNA"/>
</dbReference>
<proteinExistence type="predicted"/>
<dbReference type="AlphaFoldDB" id="A0A2S5TCJ2"/>
<evidence type="ECO:0000256" key="1">
    <source>
        <dbReference type="SAM" id="MobiDB-lite"/>
    </source>
</evidence>
<dbReference type="RefSeq" id="WP_104231529.1">
    <property type="nucleotide sequence ID" value="NZ_PSNW01000010.1"/>
</dbReference>